<evidence type="ECO:0000256" key="3">
    <source>
        <dbReference type="ARBA" id="ARBA00022525"/>
    </source>
</evidence>
<evidence type="ECO:0000313" key="8">
    <source>
        <dbReference type="Proteomes" id="UP001153712"/>
    </source>
</evidence>
<dbReference type="EMBL" id="OU900102">
    <property type="protein sequence ID" value="CAG9864882.1"/>
    <property type="molecule type" value="Genomic_DNA"/>
</dbReference>
<evidence type="ECO:0000313" key="7">
    <source>
        <dbReference type="EMBL" id="CAG9864882.1"/>
    </source>
</evidence>
<evidence type="ECO:0000256" key="4">
    <source>
        <dbReference type="RuleBase" id="RU004262"/>
    </source>
</evidence>
<dbReference type="GO" id="GO:0017171">
    <property type="term" value="F:serine hydrolase activity"/>
    <property type="evidence" value="ECO:0007669"/>
    <property type="project" value="TreeGrafter"/>
</dbReference>
<organism evidence="7 8">
    <name type="scientific">Phyllotreta striolata</name>
    <name type="common">Striped flea beetle</name>
    <name type="synonym">Crioceris striolata</name>
    <dbReference type="NCBI Taxonomy" id="444603"/>
    <lineage>
        <taxon>Eukaryota</taxon>
        <taxon>Metazoa</taxon>
        <taxon>Ecdysozoa</taxon>
        <taxon>Arthropoda</taxon>
        <taxon>Hexapoda</taxon>
        <taxon>Insecta</taxon>
        <taxon>Pterygota</taxon>
        <taxon>Neoptera</taxon>
        <taxon>Endopterygota</taxon>
        <taxon>Coleoptera</taxon>
        <taxon>Polyphaga</taxon>
        <taxon>Cucujiformia</taxon>
        <taxon>Chrysomeloidea</taxon>
        <taxon>Chrysomelidae</taxon>
        <taxon>Galerucinae</taxon>
        <taxon>Alticini</taxon>
        <taxon>Phyllotreta</taxon>
    </lineage>
</organism>
<dbReference type="PRINTS" id="PR00821">
    <property type="entry name" value="TAGLIPASE"/>
</dbReference>
<evidence type="ECO:0000256" key="5">
    <source>
        <dbReference type="SAM" id="SignalP"/>
    </source>
</evidence>
<proteinExistence type="inferred from homology"/>
<dbReference type="InterPro" id="IPR033906">
    <property type="entry name" value="Lipase_N"/>
</dbReference>
<feature type="chain" id="PRO_5040280166" description="Lipase domain-containing protein" evidence="5">
    <location>
        <begin position="27"/>
        <end position="330"/>
    </location>
</feature>
<name>A0A9N9XWK1_PHYSR</name>
<dbReference type="Gene3D" id="3.40.50.1820">
    <property type="entry name" value="alpha/beta hydrolase"/>
    <property type="match status" value="1"/>
</dbReference>
<dbReference type="GO" id="GO:0016298">
    <property type="term" value="F:lipase activity"/>
    <property type="evidence" value="ECO:0007669"/>
    <property type="project" value="InterPro"/>
</dbReference>
<protein>
    <recommendedName>
        <fullName evidence="6">Lipase domain-containing protein</fullName>
    </recommendedName>
</protein>
<sequence length="330" mass="36422">MSTTSASNRKLGVLLIFAACLSTCYCVITVEQVKNYYRSLPRVNFSLANGEKTDVIYKLFTDISQTTGKVITTENANEEIVNKTLPTVLLIHGFTTDDTSPWYNPLKTEYFKLGPHNIIYINWSKAGNRTYTVSSANVKPIGKYIAEFLVESKVDLKKVHLIGHSLGSQLASFIGKYVKKLSGTKVGRITGLDPANPCFANPEMSVDERLNPEDAEFVDVIHTDVQLFGYAAPIGHVDFYPNGGGHQPGCPTREIDDNCSHARSTLYFIESLSVKQLVAEATFKEEGNVVTVSIKGYQNNVIFGQHVDVNARGVYSFKTGSVKPYLTSIL</sequence>
<dbReference type="AlphaFoldDB" id="A0A9N9XWK1"/>
<dbReference type="GO" id="GO:0016042">
    <property type="term" value="P:lipid catabolic process"/>
    <property type="evidence" value="ECO:0007669"/>
    <property type="project" value="TreeGrafter"/>
</dbReference>
<keyword evidence="8" id="KW-1185">Reference proteome</keyword>
<keyword evidence="5" id="KW-0732">Signal</keyword>
<dbReference type="Pfam" id="PF00151">
    <property type="entry name" value="Lipase"/>
    <property type="match status" value="1"/>
</dbReference>
<dbReference type="Proteomes" id="UP001153712">
    <property type="component" value="Chromosome 9"/>
</dbReference>
<reference evidence="7" key="1">
    <citation type="submission" date="2022-01" db="EMBL/GenBank/DDBJ databases">
        <authorList>
            <person name="King R."/>
        </authorList>
    </citation>
    <scope>NUCLEOTIDE SEQUENCE</scope>
</reference>
<dbReference type="InterPro" id="IPR029058">
    <property type="entry name" value="AB_hydrolase_fold"/>
</dbReference>
<dbReference type="PANTHER" id="PTHR11610">
    <property type="entry name" value="LIPASE"/>
    <property type="match status" value="1"/>
</dbReference>
<evidence type="ECO:0000256" key="2">
    <source>
        <dbReference type="ARBA" id="ARBA00010701"/>
    </source>
</evidence>
<dbReference type="InterPro" id="IPR000734">
    <property type="entry name" value="TAG_lipase"/>
</dbReference>
<dbReference type="PANTHER" id="PTHR11610:SF173">
    <property type="entry name" value="LIPASE DOMAIN-CONTAINING PROTEIN-RELATED"/>
    <property type="match status" value="1"/>
</dbReference>
<feature type="signal peptide" evidence="5">
    <location>
        <begin position="1"/>
        <end position="26"/>
    </location>
</feature>
<dbReference type="OrthoDB" id="199913at2759"/>
<dbReference type="CDD" id="cd00707">
    <property type="entry name" value="Pancreat_lipase_like"/>
    <property type="match status" value="1"/>
</dbReference>
<evidence type="ECO:0000256" key="1">
    <source>
        <dbReference type="ARBA" id="ARBA00004613"/>
    </source>
</evidence>
<feature type="domain" description="Lipase" evidence="6">
    <location>
        <begin position="48"/>
        <end position="275"/>
    </location>
</feature>
<evidence type="ECO:0000259" key="6">
    <source>
        <dbReference type="Pfam" id="PF00151"/>
    </source>
</evidence>
<dbReference type="SUPFAM" id="SSF53474">
    <property type="entry name" value="alpha/beta-Hydrolases"/>
    <property type="match status" value="1"/>
</dbReference>
<gene>
    <name evidence="7" type="ORF">PHYEVI_LOCUS11132</name>
</gene>
<comment type="similarity">
    <text evidence="2 4">Belongs to the AB hydrolase superfamily. Lipase family.</text>
</comment>
<keyword evidence="3" id="KW-0964">Secreted</keyword>
<accession>A0A9N9XWK1</accession>
<dbReference type="InterPro" id="IPR013818">
    <property type="entry name" value="Lipase"/>
</dbReference>
<dbReference type="GO" id="GO:0005615">
    <property type="term" value="C:extracellular space"/>
    <property type="evidence" value="ECO:0007669"/>
    <property type="project" value="TreeGrafter"/>
</dbReference>
<comment type="subcellular location">
    <subcellularLocation>
        <location evidence="1">Secreted</location>
    </subcellularLocation>
</comment>